<evidence type="ECO:0000256" key="2">
    <source>
        <dbReference type="SAM" id="Phobius"/>
    </source>
</evidence>
<keyword evidence="1" id="KW-0175">Coiled coil</keyword>
<sequence>MDPLMLLGEWWWIAAVGAGGVTAGAVGLRRRSTRSGRRLAVDAARHDLRAAKVAVVEKRAAVKIARADHTRIAAERTARRATAEHVASAKRMLRDAERDAKAAAADVRAKQVRLNAARAALPAASAPRPLERLRADHDAIVARWMTYETDPGLQIAYPAMSDVKQPATAAYFRAANRAAEARRTAGERPTPAEFADYRDAVDALARAFEIAEHTARGRGDTTASVGWQDAAQDAISRSAEAIDRAAGAAASAFAAWSARKRPRGDAREGRDDRDR</sequence>
<feature type="transmembrane region" description="Helical" evidence="2">
    <location>
        <begin position="12"/>
        <end position="28"/>
    </location>
</feature>
<keyword evidence="2" id="KW-1133">Transmembrane helix</keyword>
<evidence type="ECO:0000256" key="1">
    <source>
        <dbReference type="SAM" id="Coils"/>
    </source>
</evidence>
<organism evidence="3 4">
    <name type="scientific">Microbacterium galbinum</name>
    <dbReference type="NCBI Taxonomy" id="2851646"/>
    <lineage>
        <taxon>Bacteria</taxon>
        <taxon>Bacillati</taxon>
        <taxon>Actinomycetota</taxon>
        <taxon>Actinomycetes</taxon>
        <taxon>Micrococcales</taxon>
        <taxon>Microbacteriaceae</taxon>
        <taxon>Microbacterium</taxon>
    </lineage>
</organism>
<gene>
    <name evidence="3" type="ORF">KV396_11045</name>
</gene>
<dbReference type="RefSeq" id="WP_247955747.1">
    <property type="nucleotide sequence ID" value="NZ_CP078077.1"/>
</dbReference>
<keyword evidence="2" id="KW-0812">Transmembrane</keyword>
<keyword evidence="4" id="KW-1185">Reference proteome</keyword>
<feature type="coiled-coil region" evidence="1">
    <location>
        <begin position="86"/>
        <end position="113"/>
    </location>
</feature>
<evidence type="ECO:0000313" key="4">
    <source>
        <dbReference type="Proteomes" id="UP000831963"/>
    </source>
</evidence>
<proteinExistence type="predicted"/>
<protein>
    <submittedName>
        <fullName evidence="3">Uncharacterized protein</fullName>
    </submittedName>
</protein>
<dbReference type="EMBL" id="CP078077">
    <property type="protein sequence ID" value="UPL14984.1"/>
    <property type="molecule type" value="Genomic_DNA"/>
</dbReference>
<keyword evidence="2" id="KW-0472">Membrane</keyword>
<evidence type="ECO:0000313" key="3">
    <source>
        <dbReference type="EMBL" id="UPL14984.1"/>
    </source>
</evidence>
<reference evidence="3 4" key="1">
    <citation type="submission" date="2021-06" db="EMBL/GenBank/DDBJ databases">
        <title>Genome-based taxonomic framework of Microbacterium strains isolated from marine environment, the description of four new species and reclassification of four preexisting species.</title>
        <authorList>
            <person name="Lee S.D."/>
            <person name="Kim S.-M."/>
            <person name="Byeon Y.-S."/>
            <person name="Yang H.L."/>
            <person name="Kim I.S."/>
        </authorList>
    </citation>
    <scope>NUCLEOTIDE SEQUENCE [LARGE SCALE GENOMIC DNA]</scope>
    <source>
        <strain evidence="3 4">SSW1-36</strain>
    </source>
</reference>
<dbReference type="Proteomes" id="UP000831963">
    <property type="component" value="Chromosome"/>
</dbReference>
<name>A0ABY4IQS9_9MICO</name>
<accession>A0ABY4IQS9</accession>